<dbReference type="Pfam" id="PF13414">
    <property type="entry name" value="TPR_11"/>
    <property type="match status" value="1"/>
</dbReference>
<dbReference type="InterPro" id="IPR007016">
    <property type="entry name" value="O-antigen_ligase-rel_domated"/>
</dbReference>
<organism evidence="8 9">
    <name type="scientific">Candidatus Wallbacteria bacterium HGW-Wallbacteria-1</name>
    <dbReference type="NCBI Taxonomy" id="2013854"/>
    <lineage>
        <taxon>Bacteria</taxon>
        <taxon>Candidatus Walliibacteriota</taxon>
    </lineage>
</organism>
<dbReference type="InterPro" id="IPR011990">
    <property type="entry name" value="TPR-like_helical_dom_sf"/>
</dbReference>
<gene>
    <name evidence="8" type="ORF">CVV64_03315</name>
</gene>
<dbReference type="GO" id="GO:0016020">
    <property type="term" value="C:membrane"/>
    <property type="evidence" value="ECO:0007669"/>
    <property type="project" value="UniProtKB-SubCell"/>
</dbReference>
<sequence length="730" mass="83425">MRPSSVIKTLDIFIEVLLVLTVLTSPIAFSYDTTKMFMVAKETLNQIFIMSTLVIWVSRMLISRDFKIVSTPLNVPVAIFALIHVLSISKAESTYLALRDFWRFANYFTLFYLVVNNLKRPRRINMVVSIVVLTAAINAIYGMLQAAGIDPLFQVRETGRGKIFGFFGNPNFLAGYLNICLPICVATLFLPKRGYRILGLVATPFVIMGLAVTMTRSAWIAFTISTLFFLALTFRSGTIPWRRIIIGVMGFIGAFVLVWTSVRGFNTRVLSADVSRVSERVLTMGDTRQFNARQRFMMWKMCLLMVRQNPFMGVGIGNFKHVFFGYQEKWFASHLTTVQEPGVGEVISGDRLYDWYKDVAVSPIRAHNEYLQMAAEMGFPGLMVFIWILVIFFRRGFRVLEVITDQHARVLYSGIMASILGVLISSIFSFPFHRPAVVLLFWFLMGVASLPASIFANWNRYSYFQTRQEAELLTLDESHDGRWPWIGLAACTLCALFTVTMVVRLHIANVYMKKGLGYQINAGEYKNLALSNAAAGKFQEAKAYEREGMALYDRALSLFATSLEYDPSFGETHFRLGQTLQAIGRNSEAIAAYHESFKNIQSKYTYFSLGSIYQTQMDYDRAIEWYERLLNIMPSYVEGHFNLGLIYLTQKRETKKALFHWKEVLSPMYYQFVRPSMATKAHFNLAEIYRNMGAFQQAFEHYSEALKLEPGTQHAISNLNDMAEKVFPQD</sequence>
<feature type="transmembrane region" description="Helical" evidence="6">
    <location>
        <begin position="69"/>
        <end position="89"/>
    </location>
</feature>
<feature type="transmembrane region" description="Helical" evidence="6">
    <location>
        <begin position="244"/>
        <end position="262"/>
    </location>
</feature>
<dbReference type="Gene3D" id="1.25.40.10">
    <property type="entry name" value="Tetratricopeptide repeat domain"/>
    <property type="match status" value="2"/>
</dbReference>
<evidence type="ECO:0000256" key="4">
    <source>
        <dbReference type="ARBA" id="ARBA00023136"/>
    </source>
</evidence>
<dbReference type="SMART" id="SM00028">
    <property type="entry name" value="TPR"/>
    <property type="match status" value="4"/>
</dbReference>
<name>A0A2N1PTS2_9BACT</name>
<dbReference type="EMBL" id="PGXC01000002">
    <property type="protein sequence ID" value="PKK91706.1"/>
    <property type="molecule type" value="Genomic_DNA"/>
</dbReference>
<keyword evidence="3 6" id="KW-1133">Transmembrane helix</keyword>
<evidence type="ECO:0000256" key="1">
    <source>
        <dbReference type="ARBA" id="ARBA00004141"/>
    </source>
</evidence>
<dbReference type="InterPro" id="IPR051533">
    <property type="entry name" value="WaaL-like"/>
</dbReference>
<feature type="transmembrane region" description="Helical" evidence="6">
    <location>
        <begin position="43"/>
        <end position="62"/>
    </location>
</feature>
<dbReference type="PANTHER" id="PTHR37422:SF13">
    <property type="entry name" value="LIPOPOLYSACCHARIDE BIOSYNTHESIS PROTEIN PA4999-RELATED"/>
    <property type="match status" value="1"/>
</dbReference>
<feature type="transmembrane region" description="Helical" evidence="6">
    <location>
        <begin position="377"/>
        <end position="397"/>
    </location>
</feature>
<evidence type="ECO:0000256" key="3">
    <source>
        <dbReference type="ARBA" id="ARBA00022989"/>
    </source>
</evidence>
<feature type="repeat" description="TPR" evidence="5">
    <location>
        <begin position="679"/>
        <end position="712"/>
    </location>
</feature>
<feature type="transmembrane region" description="Helical" evidence="6">
    <location>
        <begin position="172"/>
        <end position="190"/>
    </location>
</feature>
<dbReference type="Pfam" id="PF00515">
    <property type="entry name" value="TPR_1"/>
    <property type="match status" value="1"/>
</dbReference>
<feature type="transmembrane region" description="Helical" evidence="6">
    <location>
        <begin position="12"/>
        <end position="31"/>
    </location>
</feature>
<feature type="transmembrane region" description="Helical" evidence="6">
    <location>
        <begin position="436"/>
        <end position="458"/>
    </location>
</feature>
<reference evidence="8 9" key="1">
    <citation type="journal article" date="2017" name="ISME J.">
        <title>Potential for microbial H2 and metal transformations associated with novel bacteria and archaea in deep terrestrial subsurface sediments.</title>
        <authorList>
            <person name="Hernsdorf A.W."/>
            <person name="Amano Y."/>
            <person name="Miyakawa K."/>
            <person name="Ise K."/>
            <person name="Suzuki Y."/>
            <person name="Anantharaman K."/>
            <person name="Probst A."/>
            <person name="Burstein D."/>
            <person name="Thomas B.C."/>
            <person name="Banfield J.F."/>
        </authorList>
    </citation>
    <scope>NUCLEOTIDE SEQUENCE [LARGE SCALE GENOMIC DNA]</scope>
    <source>
        <strain evidence="8">HGW-Wallbacteria-1</strain>
    </source>
</reference>
<dbReference type="InterPro" id="IPR019734">
    <property type="entry name" value="TPR_rpt"/>
</dbReference>
<evidence type="ECO:0000313" key="9">
    <source>
        <dbReference type="Proteomes" id="UP000233256"/>
    </source>
</evidence>
<dbReference type="AlphaFoldDB" id="A0A2N1PTS2"/>
<dbReference type="Proteomes" id="UP000233256">
    <property type="component" value="Unassembled WGS sequence"/>
</dbReference>
<evidence type="ECO:0000313" key="8">
    <source>
        <dbReference type="EMBL" id="PKK91706.1"/>
    </source>
</evidence>
<keyword evidence="5" id="KW-0802">TPR repeat</keyword>
<evidence type="ECO:0000256" key="2">
    <source>
        <dbReference type="ARBA" id="ARBA00022692"/>
    </source>
</evidence>
<feature type="transmembrane region" description="Helical" evidence="6">
    <location>
        <begin position="409"/>
        <end position="430"/>
    </location>
</feature>
<feature type="transmembrane region" description="Helical" evidence="6">
    <location>
        <begin position="101"/>
        <end position="118"/>
    </location>
</feature>
<feature type="domain" description="O-antigen ligase-related" evidence="7">
    <location>
        <begin position="206"/>
        <end position="386"/>
    </location>
</feature>
<accession>A0A2N1PTS2</accession>
<dbReference type="SUPFAM" id="SSF48452">
    <property type="entry name" value="TPR-like"/>
    <property type="match status" value="1"/>
</dbReference>
<dbReference type="PROSITE" id="PS50293">
    <property type="entry name" value="TPR_REGION"/>
    <property type="match status" value="2"/>
</dbReference>
<feature type="transmembrane region" description="Helical" evidence="6">
    <location>
        <begin position="197"/>
        <end position="213"/>
    </location>
</feature>
<dbReference type="PROSITE" id="PS50005">
    <property type="entry name" value="TPR"/>
    <property type="match status" value="2"/>
</dbReference>
<comment type="subcellular location">
    <subcellularLocation>
        <location evidence="1">Membrane</location>
        <topology evidence="1">Multi-pass membrane protein</topology>
    </subcellularLocation>
</comment>
<protein>
    <recommendedName>
        <fullName evidence="7">O-antigen ligase-related domain-containing protein</fullName>
    </recommendedName>
</protein>
<dbReference type="Pfam" id="PF04932">
    <property type="entry name" value="Wzy_C"/>
    <property type="match status" value="1"/>
</dbReference>
<dbReference type="PANTHER" id="PTHR37422">
    <property type="entry name" value="TEICHURONIC ACID BIOSYNTHESIS PROTEIN TUAE"/>
    <property type="match status" value="1"/>
</dbReference>
<comment type="caution">
    <text evidence="8">The sequence shown here is derived from an EMBL/GenBank/DDBJ whole genome shotgun (WGS) entry which is preliminary data.</text>
</comment>
<evidence type="ECO:0000256" key="5">
    <source>
        <dbReference type="PROSITE-ProRule" id="PRU00339"/>
    </source>
</evidence>
<proteinExistence type="predicted"/>
<evidence type="ECO:0000256" key="6">
    <source>
        <dbReference type="SAM" id="Phobius"/>
    </source>
</evidence>
<keyword evidence="4 6" id="KW-0472">Membrane</keyword>
<feature type="transmembrane region" description="Helical" evidence="6">
    <location>
        <begin position="125"/>
        <end position="144"/>
    </location>
</feature>
<keyword evidence="2 6" id="KW-0812">Transmembrane</keyword>
<feature type="transmembrane region" description="Helical" evidence="6">
    <location>
        <begin position="485"/>
        <end position="507"/>
    </location>
</feature>
<feature type="repeat" description="TPR" evidence="5">
    <location>
        <begin position="603"/>
        <end position="636"/>
    </location>
</feature>
<evidence type="ECO:0000259" key="7">
    <source>
        <dbReference type="Pfam" id="PF04932"/>
    </source>
</evidence>